<accession>A0A0R3S3H0</accession>
<evidence type="ECO:0000313" key="1">
    <source>
        <dbReference type="Proteomes" id="UP000050640"/>
    </source>
</evidence>
<dbReference type="WBParaSite" id="EEL_0000931201-mRNA-1">
    <property type="protein sequence ID" value="EEL_0000931201-mRNA-1"/>
    <property type="gene ID" value="EEL_0000931201"/>
</dbReference>
<keyword evidence="1" id="KW-1185">Reference proteome</keyword>
<sequence>MNSLEILLQSNRKTKEKISVTQTFKLPKLLDAQFNLSFYIKKTRSKIFWTLAWLYLTTISLFNKIIKIIANDEKDGRKPGSTFHVNGLCCSFGQFKKHETHFSNLDQSQQAEYGCLVSSMEAVKNRTNKHLMRTKFFSSEFFINTFKCMKNMRSYLFPTQINSSTRKSNTELLSEVMHIFLGPILK</sequence>
<proteinExistence type="predicted"/>
<dbReference type="AlphaFoldDB" id="A0A0R3S3H0"/>
<reference evidence="2" key="1">
    <citation type="submission" date="2017-02" db="UniProtKB">
        <authorList>
            <consortium name="WormBaseParasite"/>
        </authorList>
    </citation>
    <scope>IDENTIFICATION</scope>
</reference>
<name>A0A0R3S3H0_9BILA</name>
<organism evidence="1 2">
    <name type="scientific">Elaeophora elaphi</name>
    <dbReference type="NCBI Taxonomy" id="1147741"/>
    <lineage>
        <taxon>Eukaryota</taxon>
        <taxon>Metazoa</taxon>
        <taxon>Ecdysozoa</taxon>
        <taxon>Nematoda</taxon>
        <taxon>Chromadorea</taxon>
        <taxon>Rhabditida</taxon>
        <taxon>Spirurina</taxon>
        <taxon>Spiruromorpha</taxon>
        <taxon>Filarioidea</taxon>
        <taxon>Onchocercidae</taxon>
        <taxon>Elaeophora</taxon>
    </lineage>
</organism>
<protein>
    <submittedName>
        <fullName evidence="2">Uncharacterized protein</fullName>
    </submittedName>
</protein>
<dbReference type="Proteomes" id="UP000050640">
    <property type="component" value="Unplaced"/>
</dbReference>
<evidence type="ECO:0000313" key="2">
    <source>
        <dbReference type="WBParaSite" id="EEL_0000931201-mRNA-1"/>
    </source>
</evidence>